<evidence type="ECO:0000313" key="2">
    <source>
        <dbReference type="EMBL" id="KKP07280.1"/>
    </source>
</evidence>
<evidence type="ECO:0000313" key="3">
    <source>
        <dbReference type="Proteomes" id="UP000034112"/>
    </source>
</evidence>
<feature type="compositionally biased region" description="Basic residues" evidence="1">
    <location>
        <begin position="1"/>
        <end position="13"/>
    </location>
</feature>
<dbReference type="EMBL" id="JOKZ01000009">
    <property type="protein sequence ID" value="KKP07280.1"/>
    <property type="molecule type" value="Genomic_DNA"/>
</dbReference>
<organism evidence="2 3">
    <name type="scientific">Trichoderma harzianum</name>
    <name type="common">Hypocrea lixii</name>
    <dbReference type="NCBI Taxonomy" id="5544"/>
    <lineage>
        <taxon>Eukaryota</taxon>
        <taxon>Fungi</taxon>
        <taxon>Dikarya</taxon>
        <taxon>Ascomycota</taxon>
        <taxon>Pezizomycotina</taxon>
        <taxon>Sordariomycetes</taxon>
        <taxon>Hypocreomycetidae</taxon>
        <taxon>Hypocreales</taxon>
        <taxon>Hypocreaceae</taxon>
        <taxon>Trichoderma</taxon>
    </lineage>
</organism>
<feature type="compositionally biased region" description="Polar residues" evidence="1">
    <location>
        <begin position="211"/>
        <end position="222"/>
    </location>
</feature>
<feature type="region of interest" description="Disordered" evidence="1">
    <location>
        <begin position="123"/>
        <end position="143"/>
    </location>
</feature>
<feature type="compositionally biased region" description="Basic and acidic residues" evidence="1">
    <location>
        <begin position="223"/>
        <end position="237"/>
    </location>
</feature>
<dbReference type="AlphaFoldDB" id="A0A0F9XS49"/>
<dbReference type="Proteomes" id="UP000034112">
    <property type="component" value="Unassembled WGS sequence"/>
</dbReference>
<reference evidence="3" key="1">
    <citation type="journal article" date="2015" name="Genome Announc.">
        <title>Draft whole-genome sequence of the biocontrol agent Trichoderma harzianum T6776.</title>
        <authorList>
            <person name="Baroncelli R."/>
            <person name="Piaggeschi G."/>
            <person name="Fiorini L."/>
            <person name="Bertolini E."/>
            <person name="Zapparata A."/>
            <person name="Pe M.E."/>
            <person name="Sarrocco S."/>
            <person name="Vannacci G."/>
        </authorList>
    </citation>
    <scope>NUCLEOTIDE SEQUENCE [LARGE SCALE GENOMIC DNA]</scope>
    <source>
        <strain evidence="3">T6776</strain>
    </source>
</reference>
<comment type="caution">
    <text evidence="2">The sequence shown here is derived from an EMBL/GenBank/DDBJ whole genome shotgun (WGS) entry which is preliminary data.</text>
</comment>
<feature type="compositionally biased region" description="Polar residues" evidence="1">
    <location>
        <begin position="34"/>
        <end position="54"/>
    </location>
</feature>
<sequence>MCRCRRASAHKRRAGEGLPPANVLPLGSTRKPEPQQSRRTATGNRNGSLCSNPTIRMANCPRGGIESQQRSQGAMYEEFREGIFGRDVSSLTAIDMLGAAAEADSEETDIPDMQIDETNLPEPKARAEKIKERSRRLPAAGTKEVTATIYQQISNEELESQGPSWKLSAGDTSSGITTEAPRATQHGDGGGRYVLFSVGSTAELPLPMDTTPDNQTPTISNSERTKTYKMLEKGATD</sequence>
<name>A0A0F9XS49_TRIHA</name>
<feature type="region of interest" description="Disordered" evidence="1">
    <location>
        <begin position="1"/>
        <end position="55"/>
    </location>
</feature>
<evidence type="ECO:0000256" key="1">
    <source>
        <dbReference type="SAM" id="MobiDB-lite"/>
    </source>
</evidence>
<feature type="region of interest" description="Disordered" evidence="1">
    <location>
        <begin position="160"/>
        <end position="237"/>
    </location>
</feature>
<dbReference type="OrthoDB" id="10490227at2759"/>
<protein>
    <submittedName>
        <fullName evidence="2">Uncharacterized protein</fullName>
    </submittedName>
</protein>
<accession>A0A0F9XS49</accession>
<proteinExistence type="predicted"/>
<gene>
    <name evidence="2" type="ORF">THAR02_00604</name>
</gene>